<feature type="compositionally biased region" description="Basic and acidic residues" evidence="10">
    <location>
        <begin position="75"/>
        <end position="85"/>
    </location>
</feature>
<keyword evidence="4" id="KW-0813">Transport</keyword>
<name>A0A6J3K021_9HYME</name>
<dbReference type="RefSeq" id="XP_033345654.1">
    <property type="nucleotide sequence ID" value="XM_033489763.1"/>
</dbReference>
<evidence type="ECO:0000256" key="9">
    <source>
        <dbReference type="ARBA" id="ARBA00023136"/>
    </source>
</evidence>
<feature type="compositionally biased region" description="Acidic residues" evidence="10">
    <location>
        <begin position="154"/>
        <end position="174"/>
    </location>
</feature>
<keyword evidence="8" id="KW-0653">Protein transport</keyword>
<evidence type="ECO:0000256" key="3">
    <source>
        <dbReference type="ARBA" id="ARBA00005579"/>
    </source>
</evidence>
<feature type="region of interest" description="Disordered" evidence="10">
    <location>
        <begin position="1045"/>
        <end position="1089"/>
    </location>
</feature>
<feature type="compositionally biased region" description="Basic and acidic residues" evidence="10">
    <location>
        <begin position="31"/>
        <end position="43"/>
    </location>
</feature>
<dbReference type="InterPro" id="IPR012320">
    <property type="entry name" value="SHD_dom"/>
</dbReference>
<proteinExistence type="inferred from homology"/>
<feature type="region of interest" description="Disordered" evidence="10">
    <location>
        <begin position="2102"/>
        <end position="2130"/>
    </location>
</feature>
<keyword evidence="7" id="KW-0677">Repeat</keyword>
<dbReference type="GO" id="GO:0012505">
    <property type="term" value="C:endomembrane system"/>
    <property type="evidence" value="ECO:0007669"/>
    <property type="project" value="UniProtKB-SubCell"/>
</dbReference>
<feature type="compositionally biased region" description="Pro residues" evidence="10">
    <location>
        <begin position="1071"/>
        <end position="1084"/>
    </location>
</feature>
<evidence type="ECO:0000256" key="1">
    <source>
        <dbReference type="ARBA" id="ARBA00004308"/>
    </source>
</evidence>
<dbReference type="PANTHER" id="PTHR10529">
    <property type="entry name" value="AP COMPLEX SUBUNIT MU"/>
    <property type="match status" value="1"/>
</dbReference>
<feature type="compositionally biased region" description="Pro residues" evidence="10">
    <location>
        <begin position="559"/>
        <end position="568"/>
    </location>
</feature>
<evidence type="ECO:0000256" key="2">
    <source>
        <dbReference type="ARBA" id="ARBA00004496"/>
    </source>
</evidence>
<dbReference type="InterPro" id="IPR036168">
    <property type="entry name" value="AP2_Mu_C_sf"/>
</dbReference>
<dbReference type="PROSITE" id="PS51072">
    <property type="entry name" value="MHD"/>
    <property type="match status" value="1"/>
</dbReference>
<organism evidence="13 14">
    <name type="scientific">Bombus vosnesenskii</name>
    <dbReference type="NCBI Taxonomy" id="207650"/>
    <lineage>
        <taxon>Eukaryota</taxon>
        <taxon>Metazoa</taxon>
        <taxon>Ecdysozoa</taxon>
        <taxon>Arthropoda</taxon>
        <taxon>Hexapoda</taxon>
        <taxon>Insecta</taxon>
        <taxon>Pterygota</taxon>
        <taxon>Neoptera</taxon>
        <taxon>Endopterygota</taxon>
        <taxon>Hymenoptera</taxon>
        <taxon>Apocrita</taxon>
        <taxon>Aculeata</taxon>
        <taxon>Apoidea</taxon>
        <taxon>Anthophila</taxon>
        <taxon>Apidae</taxon>
        <taxon>Bombus</taxon>
        <taxon>Pyrobombus</taxon>
    </lineage>
</organism>
<evidence type="ECO:0000259" key="12">
    <source>
        <dbReference type="PROSITE" id="PS51072"/>
    </source>
</evidence>
<comment type="similarity">
    <text evidence="3">Belongs to the Stoned B family.</text>
</comment>
<feature type="compositionally biased region" description="Acidic residues" evidence="10">
    <location>
        <begin position="576"/>
        <end position="585"/>
    </location>
</feature>
<dbReference type="GO" id="GO:0006897">
    <property type="term" value="P:endocytosis"/>
    <property type="evidence" value="ECO:0007669"/>
    <property type="project" value="UniProtKB-KW"/>
</dbReference>
<feature type="region of interest" description="Disordered" evidence="10">
    <location>
        <begin position="1555"/>
        <end position="1582"/>
    </location>
</feature>
<dbReference type="GO" id="GO:0006886">
    <property type="term" value="P:intracellular protein transport"/>
    <property type="evidence" value="ECO:0007669"/>
    <property type="project" value="InterPro"/>
</dbReference>
<feature type="compositionally biased region" description="Acidic residues" evidence="10">
    <location>
        <begin position="123"/>
        <end position="136"/>
    </location>
</feature>
<feature type="compositionally biased region" description="Basic and acidic residues" evidence="10">
    <location>
        <begin position="586"/>
        <end position="598"/>
    </location>
</feature>
<dbReference type="Proteomes" id="UP000504631">
    <property type="component" value="Unplaced"/>
</dbReference>
<feature type="region of interest" description="Disordered" evidence="10">
    <location>
        <begin position="688"/>
        <end position="716"/>
    </location>
</feature>
<dbReference type="FunFam" id="2.60.40.1170:FF:000022">
    <property type="entry name" value="AP-1 complex subunit mu"/>
    <property type="match status" value="1"/>
</dbReference>
<dbReference type="InterPro" id="IPR028565">
    <property type="entry name" value="MHD"/>
</dbReference>
<dbReference type="PROSITE" id="PS51070">
    <property type="entry name" value="SHD"/>
    <property type="match status" value="1"/>
</dbReference>
<evidence type="ECO:0000256" key="8">
    <source>
        <dbReference type="ARBA" id="ARBA00022927"/>
    </source>
</evidence>
<evidence type="ECO:0000313" key="14">
    <source>
        <dbReference type="RefSeq" id="XP_033345654.1"/>
    </source>
</evidence>
<feature type="region of interest" description="Disordered" evidence="10">
    <location>
        <begin position="75"/>
        <end position="174"/>
    </location>
</feature>
<protein>
    <submittedName>
        <fullName evidence="14">Protein stoned-B-like</fullName>
    </submittedName>
</protein>
<reference evidence="14" key="1">
    <citation type="submission" date="2025-08" db="UniProtKB">
        <authorList>
            <consortium name="RefSeq"/>
        </authorList>
    </citation>
    <scope>IDENTIFICATION</scope>
    <source>
        <tissue evidence="14">Muscle</tissue>
    </source>
</reference>
<feature type="compositionally biased region" description="Basic residues" evidence="10">
    <location>
        <begin position="1"/>
        <end position="18"/>
    </location>
</feature>
<dbReference type="GeneID" id="117231374"/>
<dbReference type="SUPFAM" id="SSF49447">
    <property type="entry name" value="Second domain of Mu2 adaptin subunit (ap50) of ap2 adaptor"/>
    <property type="match status" value="1"/>
</dbReference>
<feature type="domain" description="MHD" evidence="12">
    <location>
        <begin position="1774"/>
        <end position="2087"/>
    </location>
</feature>
<evidence type="ECO:0000256" key="4">
    <source>
        <dbReference type="ARBA" id="ARBA00022448"/>
    </source>
</evidence>
<comment type="subcellular location">
    <subcellularLocation>
        <location evidence="2">Cytoplasm</location>
    </subcellularLocation>
    <subcellularLocation>
        <location evidence="1">Endomembrane system</location>
    </subcellularLocation>
</comment>
<feature type="region of interest" description="Disordered" evidence="10">
    <location>
        <begin position="1"/>
        <end position="58"/>
    </location>
</feature>
<dbReference type="PRINTS" id="PR00314">
    <property type="entry name" value="CLATHRINADPT"/>
</dbReference>
<dbReference type="InterPro" id="IPR050431">
    <property type="entry name" value="Adaptor_comp_med_subunit"/>
</dbReference>
<feature type="region of interest" description="Disordered" evidence="10">
    <location>
        <begin position="611"/>
        <end position="638"/>
    </location>
</feature>
<evidence type="ECO:0000256" key="5">
    <source>
        <dbReference type="ARBA" id="ARBA00022490"/>
    </source>
</evidence>
<evidence type="ECO:0000256" key="10">
    <source>
        <dbReference type="SAM" id="MobiDB-lite"/>
    </source>
</evidence>
<sequence length="2130" mass="235134">MHKLAKGLKKKKKPKKGKKGAEEDEFDPEELERYRRERAEAQQKAEQSGEQASNASSDEWKKFEALTAGVDSILKKTQGDLDRIKSTSFFQRKPPLENEKKEEEEEDQEDPGKKFSSKKWVGFDEEGNPIEGEPPDFEGKGKKKEDKPLVNEDGLVELPDDEDEHEDSADEDVFDTTYVDVLQNIDVQLAYIPDSPTEEEAGDDPFDTTNADKVLKTVDKKGNRLVSLGNAVEVLSGRVDYVSSCKITRGRRPRLQQDLLLDDFEESEQLAESSSVVAEPVDATKTLLDDDSDLPDIPVDLTKLPPVLPRPVSPAVHQEHVAENKSSNGPLDISEFEILKEKTILEEIPDLDDAEFDLDAAPDEPVRLEEADDPFKTKEPAAVDFQAEIIEASFEAATFVDEEDPFDTTFAENILPGKTELKFIEKELEELPVSEVTISLTDPAGLNRDYETGLLKEELRAKASNLQAKKDLLGGSTTDLSQLADEPIAPVEDLSYVDPFDTSAIKEIPPGKTELKFLEKELLGEQPNLSNSLDDDDFDPRKDEQQPAVPVDITVSKLPPRPPLPTAPVKPIFQVEFEEEEDTGEVGERGRRSSRPEVLELAPSKTVAFELPTPSKRPDLLTTTEEEKALPSKPLTPYYSQKSIDDLLPIQEEEADVDPFDTSFVAKVAPGKTELKLIESELLKQESKLPHSLSDHDFDPRAEGEPVRRQSDFTASSIRPNNLKIAELQDSVLKKFEEQRKPKLQQRQESLLDEKIEVDAKPLTPRIESKPIEEEEEISYNDPFDTSIATNILPGKAELKILESELQQIPGELPVRPVPIAFTAIIKTSIPEVDPDFDPRAEEKKETADYLCIDDQDPGAKVLTPLQNDDFGLGEDVDPFDTSFATLGPGKTELKILESELMQKAGPLTFRSSNMDSKGGNPFLMDDYSVESNDRKTSQPSNPFLQDFADTEAAAGGENPFLNFAADQSYQSAITVDSTNPFATFATETTAPSTGFEATTTDTTASNIFSGQSANIFQTTVSESSTNLFDAPISTQATDELFGQELQSAPPPSPVVPVTPVQPKNGKTAPSRPPPPRPQPPAPPKNTKDLILSVTGAMDATSNHLLDRLQATRTPSPTLMHSPSPTPEHSFADFLDVDSNVPDLMSDDSKVAEPSKNRDILDLLDAPNTETTTTTIFSTSINTEDATSLVTGVSLISATGQDNPFVSITEQEASPIQAEDAFKSDFPETASVTSEKRPSIASTTGVVGSDTEKTGIDLDFAAESPVVSETMQSSTAGAELFATSGTEQLSTMTTESAFFSVANTMSSGPFGTIDATASHFTTSMQTPGTQPLFASTEMNASSAQSNGPFASDLLGDFEEPTKDISGMTSTSPTPGAEFPISKAYKPEEQLDNFAATTKVIEGTGDAFDIFASKFDKAAEQETNAGDPFLDAFGGGPTAMDTSSDVWGDSSATGSETAVTGFGEADGFDSFLSMTAPPPETNVKRTDSVDSYSGPDFSVFIKPKEDDQGGAIEGGAVPVLVPPPKSPQNTAYTDTSPRFNPFDKSGFAQDAIPTTETAQPAELTKTDSQETPPTPLFDEDVSQPLEDFPRVTYTGDGWDMHLRQPNKKKITGQRFWKKIFIKLVYQGDNPVLQLFNSREDKDPFQELPLVPSYSISDIGAQQFDQYGKIFTVKLQYIFYKERPGVRPGQVTKAERITNKLSQFAAYAIQGDYQGVKEFGSDLRKLGLPVEHAPQISQLFKLGSQLYEDMKEFSCAIEEALFRLPAHRDRALSYKTEDVQITVVDELYVEQNAQGQVEKQIARVRLFFLGFLSGMPDVELGINDMWRQGKEVVGRHDIIPVVTEEWIRLENVEFHSCVQQDEYEKSRIIKFKPPDACYIELMRFRVRPPKNRELPLQLKAVMCVTGNKVELRADILVPGFASRKLGQVPCEDVMVRFPIPECWIYLFRVEKHFRYGSVKSAHRRTGKIKGIERFLSAVDTLEPQLMEVTSGQAKYEHQHRAIVWRMPRLPKEGQGAYTTHQLICRMALTSYDQIPENLAEYCYVEFTMPATQVSHTTARSVSFQNHDSDTPPEKYVRNLSRHEYRVGIEHTQGEGPGAYLSATYTRKIPETTPETQGEASDAGAESDSDSSN</sequence>
<evidence type="ECO:0000313" key="13">
    <source>
        <dbReference type="Proteomes" id="UP000504631"/>
    </source>
</evidence>
<feature type="domain" description="SHD" evidence="11">
    <location>
        <begin position="1596"/>
        <end position="1770"/>
    </location>
</feature>
<feature type="compositionally biased region" description="Polar residues" evidence="10">
    <location>
        <begin position="48"/>
        <end position="57"/>
    </location>
</feature>
<evidence type="ECO:0000259" key="11">
    <source>
        <dbReference type="PROSITE" id="PS51070"/>
    </source>
</evidence>
<keyword evidence="13" id="KW-1185">Reference proteome</keyword>
<dbReference type="KEGG" id="bvk:117231374"/>
<dbReference type="GO" id="GO:0030131">
    <property type="term" value="C:clathrin adaptor complex"/>
    <property type="evidence" value="ECO:0007669"/>
    <property type="project" value="InterPro"/>
</dbReference>
<keyword evidence="6" id="KW-0254">Endocytosis</keyword>
<evidence type="ECO:0000256" key="7">
    <source>
        <dbReference type="ARBA" id="ARBA00022737"/>
    </source>
</evidence>
<feature type="compositionally biased region" description="Basic and acidic residues" evidence="10">
    <location>
        <begin position="688"/>
        <end position="711"/>
    </location>
</feature>
<accession>A0A6J3K021</accession>
<keyword evidence="9" id="KW-0472">Membrane</keyword>
<evidence type="ECO:0000256" key="6">
    <source>
        <dbReference type="ARBA" id="ARBA00022583"/>
    </source>
</evidence>
<dbReference type="Pfam" id="PF00928">
    <property type="entry name" value="Adap_comp_sub"/>
    <property type="match status" value="1"/>
</dbReference>
<dbReference type="FunFam" id="2.60.40.1170:FF:000018">
    <property type="entry name" value="stonin-2 isoform X2"/>
    <property type="match status" value="1"/>
</dbReference>
<dbReference type="Gene3D" id="2.60.40.1170">
    <property type="entry name" value="Mu homology domain, subdomain B"/>
    <property type="match status" value="1"/>
</dbReference>
<feature type="compositionally biased region" description="Basic and acidic residues" evidence="10">
    <location>
        <begin position="137"/>
        <end position="150"/>
    </location>
</feature>
<feature type="region of interest" description="Disordered" evidence="10">
    <location>
        <begin position="526"/>
        <end position="599"/>
    </location>
</feature>
<feature type="region of interest" description="Disordered" evidence="10">
    <location>
        <begin position="1229"/>
        <end position="1248"/>
    </location>
</feature>
<gene>
    <name evidence="14" type="primary">LOC117231374</name>
</gene>
<keyword evidence="5" id="KW-0963">Cytoplasm</keyword>
<dbReference type="InterPro" id="IPR001392">
    <property type="entry name" value="Clathrin_mu"/>
</dbReference>